<dbReference type="PROSITE" id="PS51354">
    <property type="entry name" value="GLUTAREDOXIN_2"/>
    <property type="match status" value="1"/>
</dbReference>
<gene>
    <name evidence="2" type="ORF">BEP19_06590</name>
</gene>
<dbReference type="Gene3D" id="3.40.30.10">
    <property type="entry name" value="Glutaredoxin"/>
    <property type="match status" value="1"/>
</dbReference>
<dbReference type="InterPro" id="IPR036249">
    <property type="entry name" value="Thioredoxin-like_sf"/>
</dbReference>
<dbReference type="SUPFAM" id="SSF52833">
    <property type="entry name" value="Thioredoxin-like"/>
    <property type="match status" value="1"/>
</dbReference>
<keyword evidence="3" id="KW-1185">Reference proteome</keyword>
<organism evidence="2 3">
    <name type="scientific">Ammoniphilus oxalaticus</name>
    <dbReference type="NCBI Taxonomy" id="66863"/>
    <lineage>
        <taxon>Bacteria</taxon>
        <taxon>Bacillati</taxon>
        <taxon>Bacillota</taxon>
        <taxon>Bacilli</taxon>
        <taxon>Bacillales</taxon>
        <taxon>Paenibacillaceae</taxon>
        <taxon>Aneurinibacillus group</taxon>
        <taxon>Ammoniphilus</taxon>
    </lineage>
</organism>
<evidence type="ECO:0000313" key="2">
    <source>
        <dbReference type="EMBL" id="RKD24072.1"/>
    </source>
</evidence>
<feature type="domain" description="Glutaredoxin" evidence="1">
    <location>
        <begin position="3"/>
        <end position="61"/>
    </location>
</feature>
<dbReference type="CDD" id="cd02976">
    <property type="entry name" value="NrdH"/>
    <property type="match status" value="1"/>
</dbReference>
<dbReference type="Pfam" id="PF00462">
    <property type="entry name" value="Glutaredoxin"/>
    <property type="match status" value="1"/>
</dbReference>
<evidence type="ECO:0000313" key="3">
    <source>
        <dbReference type="Proteomes" id="UP000284219"/>
    </source>
</evidence>
<dbReference type="Proteomes" id="UP000284219">
    <property type="component" value="Unassembled WGS sequence"/>
</dbReference>
<dbReference type="InterPro" id="IPR002109">
    <property type="entry name" value="Glutaredoxin"/>
</dbReference>
<protein>
    <submittedName>
        <fullName evidence="2">NrdH-redoxin</fullName>
    </submittedName>
</protein>
<name>A0A419SJD9_9BACL</name>
<reference evidence="2 3" key="1">
    <citation type="submission" date="2016-08" db="EMBL/GenBank/DDBJ databases">
        <title>Novel Firmicute Genomes.</title>
        <authorList>
            <person name="Poppleton D.I."/>
            <person name="Gribaldo S."/>
        </authorList>
    </citation>
    <scope>NUCLEOTIDE SEQUENCE [LARGE SCALE GENOMIC DNA]</scope>
    <source>
        <strain evidence="2 3">RAOx-1</strain>
    </source>
</reference>
<accession>A0A419SJD9</accession>
<proteinExistence type="predicted"/>
<comment type="caution">
    <text evidence="2">The sequence shown here is derived from an EMBL/GenBank/DDBJ whole genome shotgun (WGS) entry which is preliminary data.</text>
</comment>
<evidence type="ECO:0000259" key="1">
    <source>
        <dbReference type="Pfam" id="PF00462"/>
    </source>
</evidence>
<dbReference type="EMBL" id="MCHY01000008">
    <property type="protein sequence ID" value="RKD24072.1"/>
    <property type="molecule type" value="Genomic_DNA"/>
</dbReference>
<sequence length="81" mass="9270">MNVIVYATNHNPECNILRKFLRDYEIAYELRNCSTHPDYFVDVKAYGFLGVPVTVINGKAIQGLKPDEIIKELEKEKTPGQ</sequence>
<dbReference type="AlphaFoldDB" id="A0A419SJD9"/>
<dbReference type="OrthoDB" id="9795531at2"/>